<feature type="region of interest" description="Disordered" evidence="1">
    <location>
        <begin position="23"/>
        <end position="133"/>
    </location>
</feature>
<keyword evidence="2" id="KW-1133">Transmembrane helix</keyword>
<keyword evidence="2" id="KW-0812">Transmembrane</keyword>
<evidence type="ECO:0008006" key="5">
    <source>
        <dbReference type="Google" id="ProtNLM"/>
    </source>
</evidence>
<evidence type="ECO:0000313" key="4">
    <source>
        <dbReference type="Proteomes" id="UP000550714"/>
    </source>
</evidence>
<dbReference type="EMBL" id="JACHWU010000002">
    <property type="protein sequence ID" value="MBB3051295.1"/>
    <property type="molecule type" value="Genomic_DNA"/>
</dbReference>
<evidence type="ECO:0000256" key="2">
    <source>
        <dbReference type="SAM" id="Phobius"/>
    </source>
</evidence>
<keyword evidence="4" id="KW-1185">Reference proteome</keyword>
<sequence>MSRPGSDGPENVDAAFEEIVADLRAQGFGEQEFDEHALDQQAADEPGADDHGGDRGGSGGDRGDGALLERPGPDPSDDREADAGRTTGAPGSRGDGWRDNPIAWDETMFGPAPGDDDPDDPDNHFVPPEPPPLPRPRKGAVLVLALVVLGLVLLMAPSLVGLSGAVATPLGMLSLAAGIALLLLRVRQGPPDGADPTNGAQV</sequence>
<name>A0A839S119_9PSEU</name>
<evidence type="ECO:0000313" key="3">
    <source>
        <dbReference type="EMBL" id="MBB3051295.1"/>
    </source>
</evidence>
<reference evidence="3 4" key="1">
    <citation type="submission" date="2020-08" db="EMBL/GenBank/DDBJ databases">
        <title>Genomic Encyclopedia of Type Strains, Phase III (KMG-III): the genomes of soil and plant-associated and newly described type strains.</title>
        <authorList>
            <person name="Whitman W."/>
        </authorList>
    </citation>
    <scope>NUCLEOTIDE SEQUENCE [LARGE SCALE GENOMIC DNA]</scope>
    <source>
        <strain evidence="3 4">CECT 8577</strain>
    </source>
</reference>
<gene>
    <name evidence="3" type="ORF">FHS23_002318</name>
</gene>
<proteinExistence type="predicted"/>
<organism evidence="3 4">
    <name type="scientific">Prauserella isguenensis</name>
    <dbReference type="NCBI Taxonomy" id="1470180"/>
    <lineage>
        <taxon>Bacteria</taxon>
        <taxon>Bacillati</taxon>
        <taxon>Actinomycetota</taxon>
        <taxon>Actinomycetes</taxon>
        <taxon>Pseudonocardiales</taxon>
        <taxon>Pseudonocardiaceae</taxon>
        <taxon>Prauserella</taxon>
    </lineage>
</organism>
<protein>
    <recommendedName>
        <fullName evidence="5">DUF308 domain-containing protein</fullName>
    </recommendedName>
</protein>
<feature type="transmembrane region" description="Helical" evidence="2">
    <location>
        <begin position="166"/>
        <end position="184"/>
    </location>
</feature>
<evidence type="ECO:0000256" key="1">
    <source>
        <dbReference type="SAM" id="MobiDB-lite"/>
    </source>
</evidence>
<comment type="caution">
    <text evidence="3">The sequence shown here is derived from an EMBL/GenBank/DDBJ whole genome shotgun (WGS) entry which is preliminary data.</text>
</comment>
<dbReference type="RefSeq" id="WP_183652918.1">
    <property type="nucleotide sequence ID" value="NZ_JACHWU010000002.1"/>
</dbReference>
<feature type="transmembrane region" description="Helical" evidence="2">
    <location>
        <begin position="140"/>
        <end position="160"/>
    </location>
</feature>
<keyword evidence="2" id="KW-0472">Membrane</keyword>
<dbReference type="Proteomes" id="UP000550714">
    <property type="component" value="Unassembled WGS sequence"/>
</dbReference>
<dbReference type="AlphaFoldDB" id="A0A839S119"/>
<accession>A0A839S119</accession>